<gene>
    <name evidence="1" type="ORF">GGQ99_005061</name>
</gene>
<protein>
    <recommendedName>
        <fullName evidence="3">Transposase</fullName>
    </recommendedName>
</protein>
<name>A0ABR6L8Y1_9HYPH</name>
<evidence type="ECO:0000313" key="1">
    <source>
        <dbReference type="EMBL" id="MBB4653276.1"/>
    </source>
</evidence>
<keyword evidence="2" id="KW-1185">Reference proteome</keyword>
<comment type="caution">
    <text evidence="1">The sequence shown here is derived from an EMBL/GenBank/DDBJ whole genome shotgun (WGS) entry which is preliminary data.</text>
</comment>
<dbReference type="Proteomes" id="UP000539538">
    <property type="component" value="Unassembled WGS sequence"/>
</dbReference>
<reference evidence="1 2" key="1">
    <citation type="submission" date="2020-08" db="EMBL/GenBank/DDBJ databases">
        <title>Genomic Encyclopedia of Type Strains, Phase IV (KMG-IV): sequencing the most valuable type-strain genomes for metagenomic binning, comparative biology and taxonomic classification.</title>
        <authorList>
            <person name="Goeker M."/>
        </authorList>
    </citation>
    <scope>NUCLEOTIDE SEQUENCE [LARGE SCALE GENOMIC DNA]</scope>
    <source>
        <strain evidence="1 2">DSM 7050</strain>
    </source>
</reference>
<evidence type="ECO:0000313" key="2">
    <source>
        <dbReference type="Proteomes" id="UP000539538"/>
    </source>
</evidence>
<evidence type="ECO:0008006" key="3">
    <source>
        <dbReference type="Google" id="ProtNLM"/>
    </source>
</evidence>
<sequence length="41" mass="4975">MTSWEIEVRKNGEVYLLVAADSLRKCARFLVRYLFERRKRA</sequence>
<accession>A0ABR6L8Y1</accession>
<organism evidence="1 2">
    <name type="scientific">Aminobacter niigataensis</name>
    <dbReference type="NCBI Taxonomy" id="83265"/>
    <lineage>
        <taxon>Bacteria</taxon>
        <taxon>Pseudomonadati</taxon>
        <taxon>Pseudomonadota</taxon>
        <taxon>Alphaproteobacteria</taxon>
        <taxon>Hyphomicrobiales</taxon>
        <taxon>Phyllobacteriaceae</taxon>
        <taxon>Aminobacter</taxon>
    </lineage>
</organism>
<dbReference type="EMBL" id="JACHOT010000011">
    <property type="protein sequence ID" value="MBB4653276.1"/>
    <property type="molecule type" value="Genomic_DNA"/>
</dbReference>
<proteinExistence type="predicted"/>